<dbReference type="EMBL" id="CAJOBZ010000003">
    <property type="protein sequence ID" value="CAF4774157.1"/>
    <property type="molecule type" value="Genomic_DNA"/>
</dbReference>
<name>A0A821MTF6_9NEOP</name>
<comment type="caution">
    <text evidence="1">The sequence shown here is derived from an EMBL/GenBank/DDBJ whole genome shotgun (WGS) entry which is preliminary data.</text>
</comment>
<proteinExistence type="predicted"/>
<dbReference type="Proteomes" id="UP000663880">
    <property type="component" value="Unassembled WGS sequence"/>
</dbReference>
<dbReference type="AlphaFoldDB" id="A0A821MTF6"/>
<protein>
    <submittedName>
        <fullName evidence="1">Uncharacterized protein</fullName>
    </submittedName>
</protein>
<sequence length="90" mass="10345">MIADVVTRAINSCPFNAFWSQLVWMCPKGIIIRTAESEKGLYWLRQRTESGGAQRTRLQRFNALEIRHPTANRLRPAAQRTERPQCTTTA</sequence>
<dbReference type="OrthoDB" id="7400546at2759"/>
<accession>A0A821MTF6</accession>
<reference evidence="1" key="1">
    <citation type="submission" date="2021-02" db="EMBL/GenBank/DDBJ databases">
        <authorList>
            <person name="Steward A R."/>
        </authorList>
    </citation>
    <scope>NUCLEOTIDE SEQUENCE</scope>
</reference>
<organism evidence="1 2">
    <name type="scientific">Pieris macdunnoughi</name>
    <dbReference type="NCBI Taxonomy" id="345717"/>
    <lineage>
        <taxon>Eukaryota</taxon>
        <taxon>Metazoa</taxon>
        <taxon>Ecdysozoa</taxon>
        <taxon>Arthropoda</taxon>
        <taxon>Hexapoda</taxon>
        <taxon>Insecta</taxon>
        <taxon>Pterygota</taxon>
        <taxon>Neoptera</taxon>
        <taxon>Endopterygota</taxon>
        <taxon>Lepidoptera</taxon>
        <taxon>Glossata</taxon>
        <taxon>Ditrysia</taxon>
        <taxon>Papilionoidea</taxon>
        <taxon>Pieridae</taxon>
        <taxon>Pierinae</taxon>
        <taxon>Pieris</taxon>
    </lineage>
</organism>
<gene>
    <name evidence="1" type="ORF">PMACD_LOCUS1993</name>
</gene>
<evidence type="ECO:0000313" key="1">
    <source>
        <dbReference type="EMBL" id="CAF4774157.1"/>
    </source>
</evidence>
<evidence type="ECO:0000313" key="2">
    <source>
        <dbReference type="Proteomes" id="UP000663880"/>
    </source>
</evidence>
<keyword evidence="2" id="KW-1185">Reference proteome</keyword>